<evidence type="ECO:0000256" key="6">
    <source>
        <dbReference type="ARBA" id="ARBA00022989"/>
    </source>
</evidence>
<dbReference type="PANTHER" id="PTHR48021:SF1">
    <property type="entry name" value="GH07001P-RELATED"/>
    <property type="match status" value="1"/>
</dbReference>
<dbReference type="FunFam" id="1.20.1250.20:FF:000218">
    <property type="entry name" value="facilitated trehalose transporter Tret1"/>
    <property type="match status" value="1"/>
</dbReference>
<dbReference type="InterPro" id="IPR005828">
    <property type="entry name" value="MFS_sugar_transport-like"/>
</dbReference>
<evidence type="ECO:0000256" key="3">
    <source>
        <dbReference type="ARBA" id="ARBA00022475"/>
    </source>
</evidence>
<feature type="transmembrane region" description="Helical" evidence="8">
    <location>
        <begin position="179"/>
        <end position="200"/>
    </location>
</feature>
<feature type="transmembrane region" description="Helical" evidence="8">
    <location>
        <begin position="268"/>
        <end position="290"/>
    </location>
</feature>
<dbReference type="InterPro" id="IPR005829">
    <property type="entry name" value="Sugar_transporter_CS"/>
</dbReference>
<accession>A0A9P0G5J5</accession>
<gene>
    <name evidence="10" type="ORF">BEMITA_LOCUS10004</name>
</gene>
<dbReference type="Pfam" id="PF00083">
    <property type="entry name" value="Sugar_tr"/>
    <property type="match status" value="1"/>
</dbReference>
<keyword evidence="4" id="KW-0762">Sugar transport</keyword>
<keyword evidence="2" id="KW-0813">Transport</keyword>
<keyword evidence="6 8" id="KW-1133">Transmembrane helix</keyword>
<feature type="transmembrane region" description="Helical" evidence="8">
    <location>
        <begin position="302"/>
        <end position="320"/>
    </location>
</feature>
<dbReference type="InterPro" id="IPR036259">
    <property type="entry name" value="MFS_trans_sf"/>
</dbReference>
<dbReference type="GO" id="GO:0022857">
    <property type="term" value="F:transmembrane transporter activity"/>
    <property type="evidence" value="ECO:0007669"/>
    <property type="project" value="InterPro"/>
</dbReference>
<dbReference type="PANTHER" id="PTHR48021">
    <property type="match status" value="1"/>
</dbReference>
<keyword evidence="7 8" id="KW-0472">Membrane</keyword>
<dbReference type="SUPFAM" id="SSF103473">
    <property type="entry name" value="MFS general substrate transporter"/>
    <property type="match status" value="1"/>
</dbReference>
<name>A0A9P0G5J5_BEMTA</name>
<dbReference type="PROSITE" id="PS00216">
    <property type="entry name" value="SUGAR_TRANSPORT_1"/>
    <property type="match status" value="1"/>
</dbReference>
<dbReference type="KEGG" id="btab:109034537"/>
<protein>
    <recommendedName>
        <fullName evidence="9">Major facilitator superfamily (MFS) profile domain-containing protein</fullName>
    </recommendedName>
</protein>
<dbReference type="AlphaFoldDB" id="A0A9P0G5J5"/>
<dbReference type="PROSITE" id="PS50850">
    <property type="entry name" value="MFS"/>
    <property type="match status" value="1"/>
</dbReference>
<evidence type="ECO:0000256" key="1">
    <source>
        <dbReference type="ARBA" id="ARBA00004651"/>
    </source>
</evidence>
<evidence type="ECO:0000256" key="5">
    <source>
        <dbReference type="ARBA" id="ARBA00022692"/>
    </source>
</evidence>
<feature type="transmembrane region" description="Helical" evidence="8">
    <location>
        <begin position="425"/>
        <end position="445"/>
    </location>
</feature>
<dbReference type="InterPro" id="IPR020846">
    <property type="entry name" value="MFS_dom"/>
</dbReference>
<feature type="transmembrane region" description="Helical" evidence="8">
    <location>
        <begin position="327"/>
        <end position="349"/>
    </location>
</feature>
<dbReference type="EMBL" id="OU963867">
    <property type="protein sequence ID" value="CAH0773530.1"/>
    <property type="molecule type" value="Genomic_DNA"/>
</dbReference>
<keyword evidence="5 8" id="KW-0812">Transmembrane</keyword>
<evidence type="ECO:0000256" key="4">
    <source>
        <dbReference type="ARBA" id="ARBA00022597"/>
    </source>
</evidence>
<feature type="domain" description="Major facilitator superfamily (MFS) profile" evidence="9">
    <location>
        <begin position="24"/>
        <end position="453"/>
    </location>
</feature>
<dbReference type="GO" id="GO:0005886">
    <property type="term" value="C:plasma membrane"/>
    <property type="evidence" value="ECO:0007669"/>
    <property type="project" value="UniProtKB-SubCell"/>
</dbReference>
<dbReference type="Proteomes" id="UP001152759">
    <property type="component" value="Chromosome 6"/>
</dbReference>
<keyword evidence="11" id="KW-1185">Reference proteome</keyword>
<feature type="transmembrane region" description="Helical" evidence="8">
    <location>
        <begin position="98"/>
        <end position="116"/>
    </location>
</feature>
<feature type="transmembrane region" description="Helical" evidence="8">
    <location>
        <begin position="73"/>
        <end position="91"/>
    </location>
</feature>
<dbReference type="InterPro" id="IPR050549">
    <property type="entry name" value="MFS_Trehalose_Transporter"/>
</dbReference>
<organism evidence="10 11">
    <name type="scientific">Bemisia tabaci</name>
    <name type="common">Sweetpotato whitefly</name>
    <name type="synonym">Aleurodes tabaci</name>
    <dbReference type="NCBI Taxonomy" id="7038"/>
    <lineage>
        <taxon>Eukaryota</taxon>
        <taxon>Metazoa</taxon>
        <taxon>Ecdysozoa</taxon>
        <taxon>Arthropoda</taxon>
        <taxon>Hexapoda</taxon>
        <taxon>Insecta</taxon>
        <taxon>Pterygota</taxon>
        <taxon>Neoptera</taxon>
        <taxon>Paraneoptera</taxon>
        <taxon>Hemiptera</taxon>
        <taxon>Sternorrhyncha</taxon>
        <taxon>Aleyrodoidea</taxon>
        <taxon>Aleyrodidae</taxon>
        <taxon>Aleyrodinae</taxon>
        <taxon>Bemisia</taxon>
    </lineage>
</organism>
<feature type="transmembrane region" description="Helical" evidence="8">
    <location>
        <begin position="361"/>
        <end position="386"/>
    </location>
</feature>
<feature type="transmembrane region" description="Helical" evidence="8">
    <location>
        <begin position="122"/>
        <end position="143"/>
    </location>
</feature>
<comment type="subcellular location">
    <subcellularLocation>
        <location evidence="1">Cell membrane</location>
        <topology evidence="1">Multi-pass membrane protein</topology>
    </subcellularLocation>
</comment>
<proteinExistence type="predicted"/>
<dbReference type="Gene3D" id="1.20.1250.20">
    <property type="entry name" value="MFS general substrate transporter like domains"/>
    <property type="match status" value="1"/>
</dbReference>
<sequence>MFAFIFPPSLKLYRMFIIPKRVRRQIFAALSCCIGPLMVGSIAEWSASAFPKIRSNELGFRLSVFQEAWVINTIYAGTMVGPPLAGIAMDAIGRKSTLLLFTAFAITNWTLVTFAPTKHILYLGRFCGGIWAGCVITIVPPFLAEILEPDVRGSLGSLFFMMYFAGNLYENLIGPYVTYRAFCLISSAPVFVFAATFAFIPETPYYYMMKGQRKKAEASLTWLRGDGDVSVELDKIEKYAETFMKQRGSFKDLIFNEKYRKAFLNVQGVYFIQKLCGTFTVLAYLTVIIPKRVGPLAPSNCTQITGIVLLLSTFSSTFLLDAVGRKPLFIISNIGIIVTTSITGAWYFLDGHTNFNMAGTTYVPFLGILLYGGFFCVGVGPIASIYQGEVLPSNIKARASTVTTMMSAFASIVNTTLFAVCNRYIGIYVNFFLFALTSVFGLYFAKYHFIETKGKTLQEIQEELMMR</sequence>
<evidence type="ECO:0000256" key="7">
    <source>
        <dbReference type="ARBA" id="ARBA00023136"/>
    </source>
</evidence>
<reference evidence="10" key="1">
    <citation type="submission" date="2021-12" db="EMBL/GenBank/DDBJ databases">
        <authorList>
            <person name="King R."/>
        </authorList>
    </citation>
    <scope>NUCLEOTIDE SEQUENCE</scope>
</reference>
<evidence type="ECO:0000256" key="2">
    <source>
        <dbReference type="ARBA" id="ARBA00022448"/>
    </source>
</evidence>
<feature type="transmembrane region" description="Helical" evidence="8">
    <location>
        <begin position="398"/>
        <end position="419"/>
    </location>
</feature>
<keyword evidence="3" id="KW-1003">Cell membrane</keyword>
<evidence type="ECO:0000313" key="11">
    <source>
        <dbReference type="Proteomes" id="UP001152759"/>
    </source>
</evidence>
<evidence type="ECO:0000256" key="8">
    <source>
        <dbReference type="SAM" id="Phobius"/>
    </source>
</evidence>
<evidence type="ECO:0000259" key="9">
    <source>
        <dbReference type="PROSITE" id="PS50850"/>
    </source>
</evidence>
<evidence type="ECO:0000313" key="10">
    <source>
        <dbReference type="EMBL" id="CAH0773530.1"/>
    </source>
</evidence>